<keyword evidence="3 7" id="KW-0812">Transmembrane</keyword>
<organism evidence="8 9">
    <name type="scientific">Epidermidibacterium keratini</name>
    <dbReference type="NCBI Taxonomy" id="1891644"/>
    <lineage>
        <taxon>Bacteria</taxon>
        <taxon>Bacillati</taxon>
        <taxon>Actinomycetota</taxon>
        <taxon>Actinomycetes</taxon>
        <taxon>Sporichthyales</taxon>
        <taxon>Sporichthyaceae</taxon>
        <taxon>Epidermidibacterium</taxon>
    </lineage>
</organism>
<feature type="transmembrane region" description="Helical" evidence="7">
    <location>
        <begin position="162"/>
        <end position="181"/>
    </location>
</feature>
<feature type="transmembrane region" description="Helical" evidence="7">
    <location>
        <begin position="228"/>
        <end position="246"/>
    </location>
</feature>
<accession>A0A7L4YQC2</accession>
<dbReference type="InterPro" id="IPR001851">
    <property type="entry name" value="ABC_transp_permease"/>
</dbReference>
<feature type="transmembrane region" description="Helical" evidence="7">
    <location>
        <begin position="133"/>
        <end position="155"/>
    </location>
</feature>
<reference evidence="8 9" key="1">
    <citation type="journal article" date="2018" name="Int. J. Syst. Evol. Microbiol.">
        <title>Epidermidibacterium keratini gen. nov., sp. nov., a member of the family Sporichthyaceae, isolated from keratin epidermis.</title>
        <authorList>
            <person name="Lee D.G."/>
            <person name="Trujillo M.E."/>
            <person name="Kang S."/>
            <person name="Nam J.J."/>
            <person name="Kim Y.J."/>
        </authorList>
    </citation>
    <scope>NUCLEOTIDE SEQUENCE [LARGE SCALE GENOMIC DNA]</scope>
    <source>
        <strain evidence="8 9">EPI-7</strain>
    </source>
</reference>
<dbReference type="RefSeq" id="WP_159546260.1">
    <property type="nucleotide sequence ID" value="NZ_CP047156.1"/>
</dbReference>
<dbReference type="AlphaFoldDB" id="A0A7L4YQC2"/>
<keyword evidence="5 7" id="KW-0472">Membrane</keyword>
<protein>
    <submittedName>
        <fullName evidence="8">Branched-chain amino acid ABC transporter permease</fullName>
    </submittedName>
</protein>
<evidence type="ECO:0000256" key="4">
    <source>
        <dbReference type="ARBA" id="ARBA00022989"/>
    </source>
</evidence>
<evidence type="ECO:0000256" key="2">
    <source>
        <dbReference type="ARBA" id="ARBA00022475"/>
    </source>
</evidence>
<sequence length="436" mass="45602">MSSTQAPQNAAERDLNATAHDNSETTISDDPKVKALVRPSFFSRWKLVIGMAIYAIVMFLAPLYLDAATLTNGQTIMTAAVGGFGLTMLLGQAGLLSLAQSAFMLVGAIAYTTLAADTQYAPGSETEVYHFGLGWPPLLALIVAVAIAGLAGGLFSPISARLRGIYLGLASLALVYIMFWVSKTFPSIAGHASGRPVPGFSLFGFNVVESSPELYVMNVPIGTSERMWWLYALLMGIAYVLARGAVNGRIGRAWRAVRDNEAAATVMGINVARTKAGAFIISSAYAGLSGIMTVWMLQLLTPDESAEVGKFSLVTAISYLALVVIGGMGSLLGAVLGAVIVFGMPPILNAAMQGGGSAVTSGTAFSPTVIATFIYGALIVLIIMFEPRGFAGIGNRILGLFTGRNKPVGSEGDQPGAKEVDPADDEPEGQASPYQK</sequence>
<dbReference type="EMBL" id="CP047156">
    <property type="protein sequence ID" value="QHC01123.1"/>
    <property type="molecule type" value="Genomic_DNA"/>
</dbReference>
<feature type="transmembrane region" description="Helical" evidence="7">
    <location>
        <begin position="276"/>
        <end position="297"/>
    </location>
</feature>
<feature type="transmembrane region" description="Helical" evidence="7">
    <location>
        <begin position="364"/>
        <end position="385"/>
    </location>
</feature>
<dbReference type="PANTHER" id="PTHR30482:SF5">
    <property type="entry name" value="ABC TRANSPORTER PERMEASE PROTEIN"/>
    <property type="match status" value="1"/>
</dbReference>
<keyword evidence="4 7" id="KW-1133">Transmembrane helix</keyword>
<name>A0A7L4YQC2_9ACTN</name>
<dbReference type="GO" id="GO:0015658">
    <property type="term" value="F:branched-chain amino acid transmembrane transporter activity"/>
    <property type="evidence" value="ECO:0007669"/>
    <property type="project" value="InterPro"/>
</dbReference>
<dbReference type="PANTHER" id="PTHR30482">
    <property type="entry name" value="HIGH-AFFINITY BRANCHED-CHAIN AMINO ACID TRANSPORT SYSTEM PERMEASE"/>
    <property type="match status" value="1"/>
</dbReference>
<feature type="transmembrane region" description="Helical" evidence="7">
    <location>
        <begin position="71"/>
        <end position="90"/>
    </location>
</feature>
<proteinExistence type="predicted"/>
<feature type="region of interest" description="Disordered" evidence="6">
    <location>
        <begin position="407"/>
        <end position="436"/>
    </location>
</feature>
<evidence type="ECO:0000313" key="9">
    <source>
        <dbReference type="Proteomes" id="UP000463857"/>
    </source>
</evidence>
<feature type="transmembrane region" description="Helical" evidence="7">
    <location>
        <begin position="47"/>
        <end position="65"/>
    </location>
</feature>
<feature type="region of interest" description="Disordered" evidence="6">
    <location>
        <begin position="1"/>
        <end position="26"/>
    </location>
</feature>
<keyword evidence="2" id="KW-1003">Cell membrane</keyword>
<dbReference type="Proteomes" id="UP000463857">
    <property type="component" value="Chromosome"/>
</dbReference>
<evidence type="ECO:0000256" key="5">
    <source>
        <dbReference type="ARBA" id="ARBA00023136"/>
    </source>
</evidence>
<comment type="subcellular location">
    <subcellularLocation>
        <location evidence="1">Cell membrane</location>
        <topology evidence="1">Multi-pass membrane protein</topology>
    </subcellularLocation>
</comment>
<dbReference type="OrthoDB" id="9814461at2"/>
<dbReference type="KEGG" id="eke:EK0264_13025"/>
<feature type="transmembrane region" description="Helical" evidence="7">
    <location>
        <begin position="102"/>
        <end position="121"/>
    </location>
</feature>
<evidence type="ECO:0000256" key="7">
    <source>
        <dbReference type="SAM" id="Phobius"/>
    </source>
</evidence>
<dbReference type="InParanoid" id="A0A7L4YQC2"/>
<dbReference type="CDD" id="cd06581">
    <property type="entry name" value="TM_PBP1_LivM_like"/>
    <property type="match status" value="1"/>
</dbReference>
<dbReference type="GO" id="GO:0005886">
    <property type="term" value="C:plasma membrane"/>
    <property type="evidence" value="ECO:0007669"/>
    <property type="project" value="UniProtKB-SubCell"/>
</dbReference>
<feature type="transmembrane region" description="Helical" evidence="7">
    <location>
        <begin position="317"/>
        <end position="343"/>
    </location>
</feature>
<evidence type="ECO:0000313" key="8">
    <source>
        <dbReference type="EMBL" id="QHC01123.1"/>
    </source>
</evidence>
<evidence type="ECO:0000256" key="1">
    <source>
        <dbReference type="ARBA" id="ARBA00004651"/>
    </source>
</evidence>
<keyword evidence="9" id="KW-1185">Reference proteome</keyword>
<evidence type="ECO:0000256" key="3">
    <source>
        <dbReference type="ARBA" id="ARBA00022692"/>
    </source>
</evidence>
<dbReference type="Pfam" id="PF02653">
    <property type="entry name" value="BPD_transp_2"/>
    <property type="match status" value="1"/>
</dbReference>
<evidence type="ECO:0000256" key="6">
    <source>
        <dbReference type="SAM" id="MobiDB-lite"/>
    </source>
</evidence>
<dbReference type="InterPro" id="IPR043428">
    <property type="entry name" value="LivM-like"/>
</dbReference>
<gene>
    <name evidence="8" type="ORF">EK0264_13025</name>
</gene>